<keyword evidence="6" id="KW-1185">Reference proteome</keyword>
<dbReference type="InterPro" id="IPR011006">
    <property type="entry name" value="CheY-like_superfamily"/>
</dbReference>
<name>A0ABQ0YIX8_9NOCA</name>
<protein>
    <submittedName>
        <fullName evidence="5">Transcriptional regulator CadC</fullName>
    </submittedName>
</protein>
<dbReference type="Pfam" id="PF13676">
    <property type="entry name" value="TIR_2"/>
    <property type="match status" value="1"/>
</dbReference>
<sequence length="797" mass="87798">MACAIELEIGAGAGPGEFTTRVVNSPSGSEPSAPMHLDIERLLHKRDAIETTVLASTVAGSGRGLSRSEDQLRRVGLELFTALFSGEVAGAYRASLGVAQQRGERLRVVLRLTVPQLAALPWEALFDPETGHYICRREPLVRHVPAPYTPDPLEVDTSLRVLGLVASPRGLPPLDVSAEQDRLSEALAGPITEGRIELEWLAQASWEAVQEKLLADHWHVLHFIGYGDYDLTRDQGLLALVGPGGRANLVEAEALADLLDQATPTPRLVVLNSCSSGEAGTQDLFSGTAAALVHSGISAVAAMQFTISDSAALAFARGFYTALAHGRGVDEAVRSGRVSILGAPNTLEWVTPVLYVRGETSQLFTLAPPRRMSHDESPAVDPDYLRERYLEARAELRVRHYDTALALLDDLFELAPGYRDTATLRETAARKRDLSAMPAPQSMAPEKKYTSEELRKATTVDKTDRPKAFLSYTRIDDEFFGGAITKLRRLLELGVQVVTGDHSFTIFQDIDGIELGQKWEKRINEAISTSTFLIPIVTPLFFASDACRDELNRFIEHEKTLGREDLILPIYFQETAVLEKPELLKSDPLAREIASHQRYDWRIQADLPADDPKIRAAVLKLAKSIAAAMARTATSVSRAAQARPADEHRAHEEISELVESLGQERRSEKSRKLVLWVDDNPDNNVYERRSMAAYNINFVLALSTGKALAELRKQQFDAIISDMGRPPDPRAGYTLLEALRDSGDQTPYFIYAGSRDPEHVREALTRGAQGTTNRPDELLEMMLQTVSSPRTSNPPPK</sequence>
<dbReference type="Pfam" id="PF12770">
    <property type="entry name" value="CHAT"/>
    <property type="match status" value="1"/>
</dbReference>
<dbReference type="InterPro" id="IPR024983">
    <property type="entry name" value="CHAT_dom"/>
</dbReference>
<organism evidence="5 6">
    <name type="scientific">Rhodococcus aetherivorans</name>
    <dbReference type="NCBI Taxonomy" id="191292"/>
    <lineage>
        <taxon>Bacteria</taxon>
        <taxon>Bacillati</taxon>
        <taxon>Actinomycetota</taxon>
        <taxon>Actinomycetes</taxon>
        <taxon>Mycobacteriales</taxon>
        <taxon>Nocardiaceae</taxon>
        <taxon>Rhodococcus</taxon>
    </lineage>
</organism>
<dbReference type="Pfam" id="PF00072">
    <property type="entry name" value="Response_reg"/>
    <property type="match status" value="1"/>
</dbReference>
<dbReference type="EMBL" id="BLAH01000062">
    <property type="protein sequence ID" value="GES36436.1"/>
    <property type="molecule type" value="Genomic_DNA"/>
</dbReference>
<evidence type="ECO:0000259" key="3">
    <source>
        <dbReference type="PROSITE" id="PS50104"/>
    </source>
</evidence>
<proteinExistence type="predicted"/>
<dbReference type="InterPro" id="IPR000157">
    <property type="entry name" value="TIR_dom"/>
</dbReference>
<dbReference type="SUPFAM" id="SSF52200">
    <property type="entry name" value="Toll/Interleukin receptor TIR domain"/>
    <property type="match status" value="1"/>
</dbReference>
<dbReference type="RefSeq" id="WP_051446029.1">
    <property type="nucleotide sequence ID" value="NZ_BAAAYP010000017.1"/>
</dbReference>
<evidence type="ECO:0000313" key="6">
    <source>
        <dbReference type="Proteomes" id="UP000325466"/>
    </source>
</evidence>
<feature type="domain" description="TIR" evidence="3">
    <location>
        <begin position="464"/>
        <end position="629"/>
    </location>
</feature>
<dbReference type="Gene3D" id="3.40.50.10140">
    <property type="entry name" value="Toll/interleukin-1 receptor homology (TIR) domain"/>
    <property type="match status" value="1"/>
</dbReference>
<evidence type="ECO:0000313" key="5">
    <source>
        <dbReference type="EMBL" id="GES36436.1"/>
    </source>
</evidence>
<feature type="domain" description="Response regulatory" evidence="4">
    <location>
        <begin position="673"/>
        <end position="789"/>
    </location>
</feature>
<dbReference type="PROSITE" id="PS50110">
    <property type="entry name" value="RESPONSE_REGULATORY"/>
    <property type="match status" value="1"/>
</dbReference>
<dbReference type="Gene3D" id="3.40.50.2300">
    <property type="match status" value="1"/>
</dbReference>
<accession>A0ABQ0YIX8</accession>
<gene>
    <name evidence="5" type="ORF">RAJCM14343_1687</name>
</gene>
<feature type="compositionally biased region" description="Basic and acidic residues" evidence="2">
    <location>
        <begin position="445"/>
        <end position="454"/>
    </location>
</feature>
<feature type="region of interest" description="Disordered" evidence="2">
    <location>
        <begin position="432"/>
        <end position="454"/>
    </location>
</feature>
<dbReference type="InterPro" id="IPR035897">
    <property type="entry name" value="Toll_tir_struct_dom_sf"/>
</dbReference>
<comment type="caution">
    <text evidence="5">The sequence shown here is derived from an EMBL/GenBank/DDBJ whole genome shotgun (WGS) entry which is preliminary data.</text>
</comment>
<evidence type="ECO:0000259" key="4">
    <source>
        <dbReference type="PROSITE" id="PS50110"/>
    </source>
</evidence>
<dbReference type="InterPro" id="IPR001789">
    <property type="entry name" value="Sig_transdc_resp-reg_receiver"/>
</dbReference>
<evidence type="ECO:0000256" key="2">
    <source>
        <dbReference type="SAM" id="MobiDB-lite"/>
    </source>
</evidence>
<evidence type="ECO:0000256" key="1">
    <source>
        <dbReference type="PROSITE-ProRule" id="PRU00169"/>
    </source>
</evidence>
<dbReference type="Proteomes" id="UP000325466">
    <property type="component" value="Unassembled WGS sequence"/>
</dbReference>
<dbReference type="PROSITE" id="PS50104">
    <property type="entry name" value="TIR"/>
    <property type="match status" value="1"/>
</dbReference>
<dbReference type="CDD" id="cd00156">
    <property type="entry name" value="REC"/>
    <property type="match status" value="1"/>
</dbReference>
<reference evidence="5 6" key="1">
    <citation type="journal article" date="2018" name="Biodegradation">
        <title>1,4-Dioxane degradation characteristics of Rhodococcus aetherivorans JCM 14343.</title>
        <authorList>
            <person name="Inoue D."/>
            <person name="Tsunoda T."/>
            <person name="Yamamoto N."/>
            <person name="Ike M."/>
            <person name="Sei K."/>
        </authorList>
    </citation>
    <scope>NUCLEOTIDE SEQUENCE [LARGE SCALE GENOMIC DNA]</scope>
    <source>
        <strain evidence="5 6">JCM 14343</strain>
    </source>
</reference>
<dbReference type="SUPFAM" id="SSF52172">
    <property type="entry name" value="CheY-like"/>
    <property type="match status" value="1"/>
</dbReference>
<keyword evidence="1" id="KW-0597">Phosphoprotein</keyword>
<feature type="modified residue" description="4-aspartylphosphate" evidence="1">
    <location>
        <position position="722"/>
    </location>
</feature>